<proteinExistence type="predicted"/>
<name>A0AAD5SEV6_9FUNG</name>
<keyword evidence="3" id="KW-1185">Reference proteome</keyword>
<dbReference type="AlphaFoldDB" id="A0AAD5SEV6"/>
<evidence type="ECO:0000313" key="2">
    <source>
        <dbReference type="EMBL" id="KAJ3051630.1"/>
    </source>
</evidence>
<protein>
    <submittedName>
        <fullName evidence="2">Uncharacterized protein</fullName>
    </submittedName>
</protein>
<keyword evidence="1" id="KW-1133">Transmembrane helix</keyword>
<keyword evidence="1" id="KW-0812">Transmembrane</keyword>
<dbReference type="EMBL" id="JADGJD010000374">
    <property type="protein sequence ID" value="KAJ3051630.1"/>
    <property type="molecule type" value="Genomic_DNA"/>
</dbReference>
<reference evidence="2" key="1">
    <citation type="submission" date="2020-05" db="EMBL/GenBank/DDBJ databases">
        <title>Phylogenomic resolution of chytrid fungi.</title>
        <authorList>
            <person name="Stajich J.E."/>
            <person name="Amses K."/>
            <person name="Simmons R."/>
            <person name="Seto K."/>
            <person name="Myers J."/>
            <person name="Bonds A."/>
            <person name="Quandt C.A."/>
            <person name="Barry K."/>
            <person name="Liu P."/>
            <person name="Grigoriev I."/>
            <person name="Longcore J.E."/>
            <person name="James T.Y."/>
        </authorList>
    </citation>
    <scope>NUCLEOTIDE SEQUENCE</scope>
    <source>
        <strain evidence="2">JEL0318</strain>
    </source>
</reference>
<comment type="caution">
    <text evidence="2">The sequence shown here is derived from an EMBL/GenBank/DDBJ whole genome shotgun (WGS) entry which is preliminary data.</text>
</comment>
<feature type="transmembrane region" description="Helical" evidence="1">
    <location>
        <begin position="37"/>
        <end position="54"/>
    </location>
</feature>
<evidence type="ECO:0000256" key="1">
    <source>
        <dbReference type="SAM" id="Phobius"/>
    </source>
</evidence>
<gene>
    <name evidence="2" type="ORF">HK097_007354</name>
</gene>
<sequence length="179" mass="20103">MLILDTTLDRDFPNIPLQGLVKHTKLSYLMKNPLFDFPGRFFLAIWWITSYFVGRRRALYDFLTPTLTFETKETLTHRCTFQIAKHQNGDGKNGDGKNGDDETVTAEVLSKMHVQFASLNISVLKSPIVYVGGKQLHPSVGRDWLYAVAAEKADEPGSEVKLSDGQGWVEVGGYHNQLG</sequence>
<dbReference type="Proteomes" id="UP001212841">
    <property type="component" value="Unassembled WGS sequence"/>
</dbReference>
<accession>A0AAD5SEV6</accession>
<keyword evidence="1" id="KW-0472">Membrane</keyword>
<evidence type="ECO:0000313" key="3">
    <source>
        <dbReference type="Proteomes" id="UP001212841"/>
    </source>
</evidence>
<organism evidence="2 3">
    <name type="scientific">Rhizophlyctis rosea</name>
    <dbReference type="NCBI Taxonomy" id="64517"/>
    <lineage>
        <taxon>Eukaryota</taxon>
        <taxon>Fungi</taxon>
        <taxon>Fungi incertae sedis</taxon>
        <taxon>Chytridiomycota</taxon>
        <taxon>Chytridiomycota incertae sedis</taxon>
        <taxon>Chytridiomycetes</taxon>
        <taxon>Rhizophlyctidales</taxon>
        <taxon>Rhizophlyctidaceae</taxon>
        <taxon>Rhizophlyctis</taxon>
    </lineage>
</organism>